<protein>
    <submittedName>
        <fullName evidence="1">Uncharacterized protein</fullName>
    </submittedName>
</protein>
<dbReference type="EMBL" id="JACCHK010000001">
    <property type="protein sequence ID" value="NYH45059.1"/>
    <property type="molecule type" value="Genomic_DNA"/>
</dbReference>
<reference evidence="1 2" key="1">
    <citation type="submission" date="2020-07" db="EMBL/GenBank/DDBJ databases">
        <title>Sequencing the genomes of 1000 actinobacteria strains.</title>
        <authorList>
            <person name="Klenk H.-P."/>
        </authorList>
    </citation>
    <scope>NUCLEOTIDE SEQUENCE [LARGE SCALE GENOMIC DNA]</scope>
    <source>
        <strain evidence="1 2">DSM 45876</strain>
    </source>
</reference>
<evidence type="ECO:0000313" key="1">
    <source>
        <dbReference type="EMBL" id="NYH45059.1"/>
    </source>
</evidence>
<proteinExistence type="predicted"/>
<organism evidence="1 2">
    <name type="scientific">Micromonospora jinlongensis</name>
    <dbReference type="NCBI Taxonomy" id="1287877"/>
    <lineage>
        <taxon>Bacteria</taxon>
        <taxon>Bacillati</taxon>
        <taxon>Actinomycetota</taxon>
        <taxon>Actinomycetes</taxon>
        <taxon>Micromonosporales</taxon>
        <taxon>Micromonosporaceae</taxon>
        <taxon>Micromonospora</taxon>
    </lineage>
</organism>
<accession>A0A7Z0BHA9</accession>
<keyword evidence="2" id="KW-1185">Reference proteome</keyword>
<evidence type="ECO:0000313" key="2">
    <source>
        <dbReference type="Proteomes" id="UP000523545"/>
    </source>
</evidence>
<comment type="caution">
    <text evidence="1">The sequence shown here is derived from an EMBL/GenBank/DDBJ whole genome shotgun (WGS) entry which is preliminary data.</text>
</comment>
<dbReference type="Proteomes" id="UP000523545">
    <property type="component" value="Unassembled WGS sequence"/>
</dbReference>
<gene>
    <name evidence="1" type="ORF">HNR22_004786</name>
</gene>
<sequence>MVGVAGCGDHPKVILSLANAPQANDVPGVWGVTPRRSGTDTAEM</sequence>
<name>A0A7Z0BHA9_9ACTN</name>
<dbReference type="AlphaFoldDB" id="A0A7Z0BHA9"/>